<dbReference type="SUPFAM" id="SSF53474">
    <property type="entry name" value="alpha/beta-Hydrolases"/>
    <property type="match status" value="1"/>
</dbReference>
<dbReference type="OrthoDB" id="2586582at2759"/>
<dbReference type="InterPro" id="IPR029058">
    <property type="entry name" value="AB_hydrolase_fold"/>
</dbReference>
<organism evidence="3 4">
    <name type="scientific">Pseudomicrostroma glucosiphilum</name>
    <dbReference type="NCBI Taxonomy" id="1684307"/>
    <lineage>
        <taxon>Eukaryota</taxon>
        <taxon>Fungi</taxon>
        <taxon>Dikarya</taxon>
        <taxon>Basidiomycota</taxon>
        <taxon>Ustilaginomycotina</taxon>
        <taxon>Exobasidiomycetes</taxon>
        <taxon>Microstromatales</taxon>
        <taxon>Microstromatales incertae sedis</taxon>
        <taxon>Pseudomicrostroma</taxon>
    </lineage>
</organism>
<proteinExistence type="predicted"/>
<evidence type="ECO:0000256" key="2">
    <source>
        <dbReference type="ARBA" id="ARBA00023157"/>
    </source>
</evidence>
<protein>
    <submittedName>
        <fullName evidence="3">Alpha/beta-hydrolase</fullName>
    </submittedName>
</protein>
<sequence>MSTLSASATPVLTRLPVALEEVSVDLEARADPACAKYVLIATRGTNEPQAPTAQLTGMSNYTLGNITGGIAYQTVYPAGDNTQQIGADDIVRRIEQGLTDCPSQKYVLLGYSQGATATTLALTNYTNTASAGYKAIAGVLLIGNPAKLSYKISNVDQLGGSLTNSTNGVYSTSQQPIPSAWYSSKTLDICYVDDLVCNGLNFWSIINAFANHQKYYQASVQNIGAAHLIKQLKAALA</sequence>
<dbReference type="STRING" id="1684307.A0A316TX17"/>
<dbReference type="PANTHER" id="PTHR33630">
    <property type="entry name" value="CUTINASE RV1984C-RELATED-RELATED"/>
    <property type="match status" value="1"/>
</dbReference>
<keyword evidence="4" id="KW-1185">Reference proteome</keyword>
<evidence type="ECO:0000313" key="3">
    <source>
        <dbReference type="EMBL" id="PWN17972.1"/>
    </source>
</evidence>
<dbReference type="Gene3D" id="3.40.50.1820">
    <property type="entry name" value="alpha/beta hydrolase"/>
    <property type="match status" value="1"/>
</dbReference>
<dbReference type="RefSeq" id="XP_025345132.1">
    <property type="nucleotide sequence ID" value="XM_025490528.1"/>
</dbReference>
<dbReference type="SMART" id="SM01110">
    <property type="entry name" value="Cutinase"/>
    <property type="match status" value="1"/>
</dbReference>
<dbReference type="GeneID" id="37012262"/>
<dbReference type="AlphaFoldDB" id="A0A316TX17"/>
<dbReference type="Pfam" id="PF01083">
    <property type="entry name" value="Cutinase"/>
    <property type="match status" value="1"/>
</dbReference>
<keyword evidence="1 3" id="KW-0378">Hydrolase</keyword>
<evidence type="ECO:0000256" key="1">
    <source>
        <dbReference type="ARBA" id="ARBA00022801"/>
    </source>
</evidence>
<evidence type="ECO:0000313" key="4">
    <source>
        <dbReference type="Proteomes" id="UP000245942"/>
    </source>
</evidence>
<gene>
    <name evidence="3" type="ORF">BCV69DRAFT_253617</name>
</gene>
<dbReference type="InterPro" id="IPR000675">
    <property type="entry name" value="Cutinase/axe"/>
</dbReference>
<dbReference type="Proteomes" id="UP000245942">
    <property type="component" value="Unassembled WGS sequence"/>
</dbReference>
<dbReference type="GO" id="GO:0052689">
    <property type="term" value="F:carboxylic ester hydrolase activity"/>
    <property type="evidence" value="ECO:0007669"/>
    <property type="project" value="UniProtKB-ARBA"/>
</dbReference>
<reference evidence="3 4" key="1">
    <citation type="journal article" date="2018" name="Mol. Biol. Evol.">
        <title>Broad Genomic Sampling Reveals a Smut Pathogenic Ancestry of the Fungal Clade Ustilaginomycotina.</title>
        <authorList>
            <person name="Kijpornyongpan T."/>
            <person name="Mondo S.J."/>
            <person name="Barry K."/>
            <person name="Sandor L."/>
            <person name="Lee J."/>
            <person name="Lipzen A."/>
            <person name="Pangilinan J."/>
            <person name="LaButti K."/>
            <person name="Hainaut M."/>
            <person name="Henrissat B."/>
            <person name="Grigoriev I.V."/>
            <person name="Spatafora J.W."/>
            <person name="Aime M.C."/>
        </authorList>
    </citation>
    <scope>NUCLEOTIDE SEQUENCE [LARGE SCALE GENOMIC DNA]</scope>
    <source>
        <strain evidence="3 4">MCA 4718</strain>
    </source>
</reference>
<accession>A0A316TX17</accession>
<keyword evidence="2" id="KW-1015">Disulfide bond</keyword>
<dbReference type="EMBL" id="KZ819339">
    <property type="protein sequence ID" value="PWN17972.1"/>
    <property type="molecule type" value="Genomic_DNA"/>
</dbReference>
<name>A0A316TX17_9BASI</name>
<dbReference type="PANTHER" id="PTHR33630:SF9">
    <property type="entry name" value="CUTINASE 4"/>
    <property type="match status" value="1"/>
</dbReference>